<dbReference type="RefSeq" id="WP_159578849.1">
    <property type="nucleotide sequence ID" value="NZ_JBIPKE010000012.1"/>
</dbReference>
<evidence type="ECO:0000256" key="1">
    <source>
        <dbReference type="SAM" id="SignalP"/>
    </source>
</evidence>
<name>A0ABW7N515_9BACT</name>
<accession>A0ABW7N515</accession>
<feature type="signal peptide" evidence="1">
    <location>
        <begin position="1"/>
        <end position="20"/>
    </location>
</feature>
<feature type="chain" id="PRO_5045538011" evidence="1">
    <location>
        <begin position="21"/>
        <end position="98"/>
    </location>
</feature>
<proteinExistence type="predicted"/>
<evidence type="ECO:0000313" key="2">
    <source>
        <dbReference type="EMBL" id="MFH6982646.1"/>
    </source>
</evidence>
<sequence>MKKLAALTVFCFLIVMSTMAQGSGDLKGPEAKNRKPWLDPKPASTVYLVKGESLQGPAAKNVRPLERKTGELVKLDLTTKDKLKGPAYKNYKPWKDHQ</sequence>
<organism evidence="2 3">
    <name type="scientific">Marinoscillum luteum</name>
    <dbReference type="NCBI Taxonomy" id="861051"/>
    <lineage>
        <taxon>Bacteria</taxon>
        <taxon>Pseudomonadati</taxon>
        <taxon>Bacteroidota</taxon>
        <taxon>Cytophagia</taxon>
        <taxon>Cytophagales</taxon>
        <taxon>Reichenbachiellaceae</taxon>
        <taxon>Marinoscillum</taxon>
    </lineage>
</organism>
<keyword evidence="1" id="KW-0732">Signal</keyword>
<dbReference type="Proteomes" id="UP001610063">
    <property type="component" value="Unassembled WGS sequence"/>
</dbReference>
<keyword evidence="3" id="KW-1185">Reference proteome</keyword>
<evidence type="ECO:0000313" key="3">
    <source>
        <dbReference type="Proteomes" id="UP001610063"/>
    </source>
</evidence>
<dbReference type="EMBL" id="JBIPKE010000012">
    <property type="protein sequence ID" value="MFH6982646.1"/>
    <property type="molecule type" value="Genomic_DNA"/>
</dbReference>
<comment type="caution">
    <text evidence="2">The sequence shown here is derived from an EMBL/GenBank/DDBJ whole genome shotgun (WGS) entry which is preliminary data.</text>
</comment>
<reference evidence="2 3" key="1">
    <citation type="journal article" date="2013" name="Int. J. Syst. Evol. Microbiol.">
        <title>Marinoscillum luteum sp. nov., isolated from marine sediment.</title>
        <authorList>
            <person name="Cha I.T."/>
            <person name="Park S.J."/>
            <person name="Kim S.J."/>
            <person name="Kim J.G."/>
            <person name="Jung M.Y."/>
            <person name="Shin K.S."/>
            <person name="Kwon K.K."/>
            <person name="Yang S.H."/>
            <person name="Seo Y.S."/>
            <person name="Rhee S.K."/>
        </authorList>
    </citation>
    <scope>NUCLEOTIDE SEQUENCE [LARGE SCALE GENOMIC DNA]</scope>
    <source>
        <strain evidence="2 3">KCTC 23939</strain>
    </source>
</reference>
<protein>
    <submittedName>
        <fullName evidence="2">Uncharacterized protein</fullName>
    </submittedName>
</protein>
<gene>
    <name evidence="2" type="ORF">ACHKAR_04305</name>
</gene>